<dbReference type="GO" id="GO:0000301">
    <property type="term" value="P:retrograde transport, vesicle recycling within Golgi"/>
    <property type="evidence" value="ECO:0007669"/>
    <property type="project" value="Ensembl"/>
</dbReference>
<evidence type="ECO:0000313" key="11">
    <source>
        <dbReference type="Ensembl" id="ENSOCUP00000039647.1"/>
    </source>
</evidence>
<dbReference type="GO" id="GO:0017119">
    <property type="term" value="C:Golgi transport complex"/>
    <property type="evidence" value="ECO:0007669"/>
    <property type="project" value="Ensembl"/>
</dbReference>
<sequence length="1074" mass="119478">MVTATHFRKKVRRAARLIPRHSLRERTEGQCAEGQITHPCCTLRCVRCPRRVACYFVIAVFQSQPFRPEPQARSRAAMDFSKFLADDFDVKEWINAAFKAGPKEAAAGKADGHAATLVMKLQLFIQEVNHAVEETSHQALQNMPRVLRDVEALKQEASFLKEQMILVKEDIRKFEQDTSQSMQVLVEIDQVKSRMQLAAESLQEADKWSTLSADIEETFKTQDIAVISAKLTGMQNSLAMLVDTPDYSEKCVHLEALKNRLEALASPQIVAAFTTQSVDQSKAFVKVFTEVDRMPQLLAYYYKCHKVQLLTAWQELCQSDLPLDRQLTGLYDALLGAWHSQIQWATQVFKNPHEVVTVLLIQTLGALVPSLPVCLSSGVERAGPELELTKLLEFYDTTAHFAKALEMALLPHPHEHNMVKVTELVQAVYGPYKPYQLKYGDMEENHLLIQLSAVPLEHGEVIDCVQELSHSVNKLFGLASAAVDRCARFTNGLGTCGLLTALKSLFAKYVSDFGSTLQSIRKKCKLDDIPANFLFQEDWTAFQNSVRIIATCGELLRQCGDFEQQLANRILSTAGKYLSDSYSPRSLAGFQESILADKKSSAKNPWQEYNYLQKDNPAEYASLMEILYTLKEKGSSNHNLLAAPRTALTRLNQQAHQLAFDSVFLRIKQQLLLIPKMDSWNTAGIGETLTDDLPAFSLTPLEYISNIGQYIMSLPLNLEPFVTQEDSALELALHAGKLPFPPEQGDDLPELDNMADNWLGSIARATMETYCDAILQIPELTPHSTKQLATDMDYLINVMDALGLQPSRTLQIGELTPALPRAGGSEPLNQAQSLGFLQGERGIRKKKRISSPNKHLLRRAAGRALEDKRGLPFRPALCGTQSPSKCLLSAWGSSLTPRSIPETLTLSRATRASHPDSCMSLCLPICFPVSSGQGDGHIREPHGARPRSEPPTKGSSGSQSTGSLLTLAFVCSFNMFPASRPLHLLPLCLEYSLIGLTLWVSSALRPPVSAHPPPCEVLDFLLVPGTRFLLVRLWCAYGLKVALEGSRAGRLAPRVVTWKVVAFFFFFLTSRVRQ</sequence>
<dbReference type="GO" id="GO:0005730">
    <property type="term" value="C:nucleolus"/>
    <property type="evidence" value="ECO:0007669"/>
    <property type="project" value="Ensembl"/>
</dbReference>
<evidence type="ECO:0000256" key="8">
    <source>
        <dbReference type="ARBA" id="ARBA00031345"/>
    </source>
</evidence>
<dbReference type="EMBL" id="AAGW02061355">
    <property type="status" value="NOT_ANNOTATED_CDS"/>
    <property type="molecule type" value="Genomic_DNA"/>
</dbReference>
<dbReference type="STRING" id="9986.ENSOCUP00000039647"/>
<feature type="compositionally biased region" description="Basic and acidic residues" evidence="10">
    <location>
        <begin position="936"/>
        <end position="950"/>
    </location>
</feature>
<feature type="region of interest" description="Disordered" evidence="10">
    <location>
        <begin position="934"/>
        <end position="960"/>
    </location>
</feature>
<protein>
    <recommendedName>
        <fullName evidence="3">Conserved oligomeric Golgi complex subunit 7</fullName>
    </recommendedName>
    <alternativeName>
        <fullName evidence="8">Component of oligomeric Golgi complex 7</fullName>
    </alternativeName>
</protein>
<keyword evidence="7" id="KW-0472">Membrane</keyword>
<dbReference type="GeneTree" id="ENSGT00390000001260"/>
<evidence type="ECO:0000256" key="4">
    <source>
        <dbReference type="ARBA" id="ARBA00022448"/>
    </source>
</evidence>
<dbReference type="InParanoid" id="A0A5F9D0L3"/>
<keyword evidence="4" id="KW-0813">Transport</keyword>
<dbReference type="GO" id="GO:0006886">
    <property type="term" value="P:intracellular protein transport"/>
    <property type="evidence" value="ECO:0007669"/>
    <property type="project" value="Ensembl"/>
</dbReference>
<proteinExistence type="inferred from homology"/>
<dbReference type="GO" id="GO:0007030">
    <property type="term" value="P:Golgi organization"/>
    <property type="evidence" value="ECO:0007669"/>
    <property type="project" value="Ensembl"/>
</dbReference>
<dbReference type="GO" id="GO:0000139">
    <property type="term" value="C:Golgi membrane"/>
    <property type="evidence" value="ECO:0007669"/>
    <property type="project" value="UniProtKB-SubCell"/>
</dbReference>
<evidence type="ECO:0000256" key="9">
    <source>
        <dbReference type="SAM" id="Coils"/>
    </source>
</evidence>
<accession>A0A5F9D0L3</accession>
<evidence type="ECO:0000256" key="1">
    <source>
        <dbReference type="ARBA" id="ARBA00004395"/>
    </source>
</evidence>
<dbReference type="EMBL" id="AAGW02061356">
    <property type="status" value="NOT_ANNOTATED_CDS"/>
    <property type="molecule type" value="Genomic_DNA"/>
</dbReference>
<dbReference type="InterPro" id="IPR019335">
    <property type="entry name" value="COG7"/>
</dbReference>
<dbReference type="EMBL" id="AAGW02061354">
    <property type="status" value="NOT_ANNOTATED_CDS"/>
    <property type="molecule type" value="Genomic_DNA"/>
</dbReference>
<evidence type="ECO:0000256" key="3">
    <source>
        <dbReference type="ARBA" id="ARBA00020984"/>
    </source>
</evidence>
<name>A0A5F9D0L3_RABIT</name>
<dbReference type="PANTHER" id="PTHR21443:SF0">
    <property type="entry name" value="CONSERVED OLIGOMERIC GOLGI COMPLEX SUBUNIT 7"/>
    <property type="match status" value="1"/>
</dbReference>
<dbReference type="Proteomes" id="UP000001811">
    <property type="component" value="Chromosome 6"/>
</dbReference>
<dbReference type="FunCoup" id="A0A5F9D0L3">
    <property type="interactions" value="772"/>
</dbReference>
<dbReference type="Ensembl" id="ENSOCUT00000061800.1">
    <property type="protein sequence ID" value="ENSOCUP00000039647.1"/>
    <property type="gene ID" value="ENSOCUG00000008411.4"/>
</dbReference>
<dbReference type="PANTHER" id="PTHR21443">
    <property type="entry name" value="CONSERVED OLIGOMERIC GOLGI COMPLEX COMPONENT 7"/>
    <property type="match status" value="1"/>
</dbReference>
<dbReference type="Pfam" id="PF10191">
    <property type="entry name" value="COG7"/>
    <property type="match status" value="1"/>
</dbReference>
<keyword evidence="9" id="KW-0175">Coiled coil</keyword>
<keyword evidence="5" id="KW-0653">Protein transport</keyword>
<evidence type="ECO:0000256" key="6">
    <source>
        <dbReference type="ARBA" id="ARBA00023034"/>
    </source>
</evidence>
<dbReference type="AlphaFoldDB" id="A0A5F9D0L3"/>
<dbReference type="GO" id="GO:0034067">
    <property type="term" value="P:protein localization to Golgi apparatus"/>
    <property type="evidence" value="ECO:0007669"/>
    <property type="project" value="Ensembl"/>
</dbReference>
<evidence type="ECO:0000256" key="2">
    <source>
        <dbReference type="ARBA" id="ARBA00005831"/>
    </source>
</evidence>
<reference evidence="11" key="3">
    <citation type="submission" date="2025-09" db="UniProtKB">
        <authorList>
            <consortium name="Ensembl"/>
        </authorList>
    </citation>
    <scope>IDENTIFICATION</scope>
    <source>
        <strain evidence="11">Thorbecke</strain>
    </source>
</reference>
<evidence type="ECO:0000313" key="12">
    <source>
        <dbReference type="Proteomes" id="UP000001811"/>
    </source>
</evidence>
<dbReference type="EMBL" id="AAGW02061357">
    <property type="status" value="NOT_ANNOTATED_CDS"/>
    <property type="molecule type" value="Genomic_DNA"/>
</dbReference>
<comment type="similarity">
    <text evidence="2">Belongs to the COG7 family.</text>
</comment>
<evidence type="ECO:0000256" key="7">
    <source>
        <dbReference type="ARBA" id="ARBA00023136"/>
    </source>
</evidence>
<evidence type="ECO:0000256" key="5">
    <source>
        <dbReference type="ARBA" id="ARBA00022927"/>
    </source>
</evidence>
<reference evidence="11 12" key="1">
    <citation type="journal article" date="2011" name="Nature">
        <title>A high-resolution map of human evolutionary constraint using 29 mammals.</title>
        <authorList>
            <person name="Lindblad-Toh K."/>
            <person name="Garber M."/>
            <person name="Zuk O."/>
            <person name="Lin M.F."/>
            <person name="Parker B.J."/>
            <person name="Washietl S."/>
            <person name="Kheradpour P."/>
            <person name="Ernst J."/>
            <person name="Jordan G."/>
            <person name="Mauceli E."/>
            <person name="Ward L.D."/>
            <person name="Lowe C.B."/>
            <person name="Holloway A.K."/>
            <person name="Clamp M."/>
            <person name="Gnerre S."/>
            <person name="Alfoldi J."/>
            <person name="Beal K."/>
            <person name="Chang J."/>
            <person name="Clawson H."/>
            <person name="Cuff J."/>
            <person name="Di Palma F."/>
            <person name="Fitzgerald S."/>
            <person name="Flicek P."/>
            <person name="Guttman M."/>
            <person name="Hubisz M.J."/>
            <person name="Jaffe D.B."/>
            <person name="Jungreis I."/>
            <person name="Kent W.J."/>
            <person name="Kostka D."/>
            <person name="Lara M."/>
            <person name="Martins A.L."/>
            <person name="Massingham T."/>
            <person name="Moltke I."/>
            <person name="Raney B.J."/>
            <person name="Rasmussen M.D."/>
            <person name="Robinson J."/>
            <person name="Stark A."/>
            <person name="Vilella A.J."/>
            <person name="Wen J."/>
            <person name="Xie X."/>
            <person name="Zody M.C."/>
            <person name="Baldwin J."/>
            <person name="Bloom T."/>
            <person name="Chin C.W."/>
            <person name="Heiman D."/>
            <person name="Nicol R."/>
            <person name="Nusbaum C."/>
            <person name="Young S."/>
            <person name="Wilkinson J."/>
            <person name="Worley K.C."/>
            <person name="Kovar C.L."/>
            <person name="Muzny D.M."/>
            <person name="Gibbs R.A."/>
            <person name="Cree A."/>
            <person name="Dihn H.H."/>
            <person name="Fowler G."/>
            <person name="Jhangiani S."/>
            <person name="Joshi V."/>
            <person name="Lee S."/>
            <person name="Lewis L.R."/>
            <person name="Nazareth L.V."/>
            <person name="Okwuonu G."/>
            <person name="Santibanez J."/>
            <person name="Warren W.C."/>
            <person name="Mardis E.R."/>
            <person name="Weinstock G.M."/>
            <person name="Wilson R.K."/>
            <person name="Delehaunty K."/>
            <person name="Dooling D."/>
            <person name="Fronik C."/>
            <person name="Fulton L."/>
            <person name="Fulton B."/>
            <person name="Graves T."/>
            <person name="Minx P."/>
            <person name="Sodergren E."/>
            <person name="Birney E."/>
            <person name="Margulies E.H."/>
            <person name="Herrero J."/>
            <person name="Green E.D."/>
            <person name="Haussler D."/>
            <person name="Siepel A."/>
            <person name="Goldman N."/>
            <person name="Pollard K.S."/>
            <person name="Pedersen J.S."/>
            <person name="Lander E.S."/>
            <person name="Kellis M."/>
        </authorList>
    </citation>
    <scope>NUCLEOTIDE SEQUENCE [LARGE SCALE GENOMIC DNA]</scope>
    <source>
        <strain evidence="11 12">Thorbecke inbred</strain>
    </source>
</reference>
<evidence type="ECO:0000256" key="10">
    <source>
        <dbReference type="SAM" id="MobiDB-lite"/>
    </source>
</evidence>
<keyword evidence="6" id="KW-0333">Golgi apparatus</keyword>
<feature type="coiled-coil region" evidence="9">
    <location>
        <begin position="143"/>
        <end position="170"/>
    </location>
</feature>
<keyword evidence="12" id="KW-1185">Reference proteome</keyword>
<dbReference type="Bgee" id="ENSOCUG00000008411">
    <property type="expression patterns" value="Expressed in upper lobe of left lung and 17 other cell types or tissues"/>
</dbReference>
<comment type="subcellular location">
    <subcellularLocation>
        <location evidence="1">Golgi apparatus membrane</location>
        <topology evidence="1">Peripheral membrane protein</topology>
    </subcellularLocation>
</comment>
<dbReference type="GO" id="GO:0050821">
    <property type="term" value="P:protein stabilization"/>
    <property type="evidence" value="ECO:0007669"/>
    <property type="project" value="Ensembl"/>
</dbReference>
<dbReference type="GO" id="GO:0006890">
    <property type="term" value="P:retrograde vesicle-mediated transport, Golgi to endoplasmic reticulum"/>
    <property type="evidence" value="ECO:0007669"/>
    <property type="project" value="Ensembl"/>
</dbReference>
<reference evidence="11" key="2">
    <citation type="submission" date="2025-08" db="UniProtKB">
        <authorList>
            <consortium name="Ensembl"/>
        </authorList>
    </citation>
    <scope>IDENTIFICATION</scope>
    <source>
        <strain evidence="11">Thorbecke</strain>
    </source>
</reference>
<gene>
    <name evidence="11" type="primary">COG7</name>
</gene>
<organism evidence="11 12">
    <name type="scientific">Oryctolagus cuniculus</name>
    <name type="common">Rabbit</name>
    <dbReference type="NCBI Taxonomy" id="9986"/>
    <lineage>
        <taxon>Eukaryota</taxon>
        <taxon>Metazoa</taxon>
        <taxon>Chordata</taxon>
        <taxon>Craniata</taxon>
        <taxon>Vertebrata</taxon>
        <taxon>Euteleostomi</taxon>
        <taxon>Mammalia</taxon>
        <taxon>Eutheria</taxon>
        <taxon>Euarchontoglires</taxon>
        <taxon>Glires</taxon>
        <taxon>Lagomorpha</taxon>
        <taxon>Leporidae</taxon>
        <taxon>Oryctolagus</taxon>
    </lineage>
</organism>